<keyword evidence="1" id="KW-0812">Transmembrane</keyword>
<accession>A0AAN5CYA2</accession>
<dbReference type="Proteomes" id="UP001328107">
    <property type="component" value="Unassembled WGS sequence"/>
</dbReference>
<feature type="transmembrane region" description="Helical" evidence="1">
    <location>
        <begin position="68"/>
        <end position="91"/>
    </location>
</feature>
<keyword evidence="1" id="KW-1133">Transmembrane helix</keyword>
<evidence type="ECO:0000313" key="4">
    <source>
        <dbReference type="Proteomes" id="UP001328107"/>
    </source>
</evidence>
<dbReference type="EMBL" id="BTRK01000005">
    <property type="protein sequence ID" value="GMR52757.1"/>
    <property type="molecule type" value="Genomic_DNA"/>
</dbReference>
<feature type="transmembrane region" description="Helical" evidence="1">
    <location>
        <begin position="103"/>
        <end position="125"/>
    </location>
</feature>
<comment type="caution">
    <text evidence="3">The sequence shown here is derived from an EMBL/GenBank/DDBJ whole genome shotgun (WGS) entry which is preliminary data.</text>
</comment>
<keyword evidence="4" id="KW-1185">Reference proteome</keyword>
<feature type="transmembrane region" description="Helical" evidence="1">
    <location>
        <begin position="44"/>
        <end position="61"/>
    </location>
</feature>
<proteinExistence type="predicted"/>
<name>A0AAN5CYA2_9BILA</name>
<evidence type="ECO:0000313" key="3">
    <source>
        <dbReference type="EMBL" id="GMR52757.1"/>
    </source>
</evidence>
<keyword evidence="1" id="KW-0472">Membrane</keyword>
<evidence type="ECO:0000313" key="2">
    <source>
        <dbReference type="EMBL" id="GMR52754.1"/>
    </source>
</evidence>
<reference evidence="4" key="1">
    <citation type="submission" date="2022-10" db="EMBL/GenBank/DDBJ databases">
        <title>Genome assembly of Pristionchus species.</title>
        <authorList>
            <person name="Yoshida K."/>
            <person name="Sommer R.J."/>
        </authorList>
    </citation>
    <scope>NUCLEOTIDE SEQUENCE [LARGE SCALE GENOMIC DNA]</scope>
    <source>
        <strain evidence="2 4">RS5460</strain>
    </source>
</reference>
<dbReference type="AlphaFoldDB" id="A0AAN5CYA2"/>
<protein>
    <submittedName>
        <fullName evidence="3">Uncharacterized protein</fullName>
    </submittedName>
</protein>
<gene>
    <name evidence="2" type="ORF">PMAYCL1PPCAC_22949</name>
    <name evidence="3" type="ORF">PMAYCL1PPCAC_22952</name>
</gene>
<dbReference type="EMBL" id="BTRK01000005">
    <property type="protein sequence ID" value="GMR52754.1"/>
    <property type="molecule type" value="Genomic_DNA"/>
</dbReference>
<sequence>MSPFNSEDPKYHSCCCGAHVTTCARVLMVVTLFGFVLTLMQGDLRALFSIPVLCLGFYGVFKESRTPLVVYLAFLIIGTFSFIAQLMVQVLTNPKIKDEEMVIPAALIFTSVFLAFQAFVIKSYWNLADFIKDRDAAQQGIYYEGV</sequence>
<evidence type="ECO:0000256" key="1">
    <source>
        <dbReference type="SAM" id="Phobius"/>
    </source>
</evidence>
<feature type="transmembrane region" description="Helical" evidence="1">
    <location>
        <begin position="12"/>
        <end position="38"/>
    </location>
</feature>
<organism evidence="3 4">
    <name type="scientific">Pristionchus mayeri</name>
    <dbReference type="NCBI Taxonomy" id="1317129"/>
    <lineage>
        <taxon>Eukaryota</taxon>
        <taxon>Metazoa</taxon>
        <taxon>Ecdysozoa</taxon>
        <taxon>Nematoda</taxon>
        <taxon>Chromadorea</taxon>
        <taxon>Rhabditida</taxon>
        <taxon>Rhabditina</taxon>
        <taxon>Diplogasteromorpha</taxon>
        <taxon>Diplogasteroidea</taxon>
        <taxon>Neodiplogasteridae</taxon>
        <taxon>Pristionchus</taxon>
    </lineage>
</organism>
<reference evidence="3" key="2">
    <citation type="submission" date="2023-06" db="EMBL/GenBank/DDBJ databases">
        <title>Genome assembly of Pristionchus species.</title>
        <authorList>
            <person name="Yoshida K."/>
            <person name="Sommer R.J."/>
        </authorList>
    </citation>
    <scope>NUCLEOTIDE SEQUENCE</scope>
    <source>
        <strain evidence="3">RS5460</strain>
    </source>
</reference>